<feature type="compositionally biased region" description="Polar residues" evidence="1">
    <location>
        <begin position="22"/>
        <end position="39"/>
    </location>
</feature>
<sequence>MGTKRNHKDTSPMPLKNRKVSGEQSSRSSTPGISATSDTCVKEEPIDPDSNRMNTDELVYRGSGRHSKGVLKESPRFSNKILTTAFDTEEMEAMEEGSNSGVDGKSDTSGRSSPSIMVPDITTLPGRCPYCPTLNQEFCGVSMMRHLWVSHPYKPAFPCNN</sequence>
<evidence type="ECO:0000313" key="3">
    <source>
        <dbReference type="Proteomes" id="UP001497623"/>
    </source>
</evidence>
<name>A0AAV2QLX9_MEGNR</name>
<dbReference type="Proteomes" id="UP001497623">
    <property type="component" value="Unassembled WGS sequence"/>
</dbReference>
<protein>
    <submittedName>
        <fullName evidence="2">Uncharacterized protein</fullName>
    </submittedName>
</protein>
<keyword evidence="3" id="KW-1185">Reference proteome</keyword>
<dbReference type="EMBL" id="CAXKWB010007280">
    <property type="protein sequence ID" value="CAL4086394.1"/>
    <property type="molecule type" value="Genomic_DNA"/>
</dbReference>
<dbReference type="AlphaFoldDB" id="A0AAV2QLX9"/>
<comment type="caution">
    <text evidence="2">The sequence shown here is derived from an EMBL/GenBank/DDBJ whole genome shotgun (WGS) entry which is preliminary data.</text>
</comment>
<evidence type="ECO:0000256" key="1">
    <source>
        <dbReference type="SAM" id="MobiDB-lite"/>
    </source>
</evidence>
<feature type="compositionally biased region" description="Polar residues" evidence="1">
    <location>
        <begin position="97"/>
        <end position="115"/>
    </location>
</feature>
<organism evidence="2 3">
    <name type="scientific">Meganyctiphanes norvegica</name>
    <name type="common">Northern krill</name>
    <name type="synonym">Thysanopoda norvegica</name>
    <dbReference type="NCBI Taxonomy" id="48144"/>
    <lineage>
        <taxon>Eukaryota</taxon>
        <taxon>Metazoa</taxon>
        <taxon>Ecdysozoa</taxon>
        <taxon>Arthropoda</taxon>
        <taxon>Crustacea</taxon>
        <taxon>Multicrustacea</taxon>
        <taxon>Malacostraca</taxon>
        <taxon>Eumalacostraca</taxon>
        <taxon>Eucarida</taxon>
        <taxon>Euphausiacea</taxon>
        <taxon>Euphausiidae</taxon>
        <taxon>Meganyctiphanes</taxon>
    </lineage>
</organism>
<feature type="region of interest" description="Disordered" evidence="1">
    <location>
        <begin position="89"/>
        <end position="117"/>
    </location>
</feature>
<gene>
    <name evidence="2" type="ORF">MNOR_LOCUS12988</name>
</gene>
<proteinExistence type="predicted"/>
<evidence type="ECO:0000313" key="2">
    <source>
        <dbReference type="EMBL" id="CAL4086394.1"/>
    </source>
</evidence>
<reference evidence="2 3" key="1">
    <citation type="submission" date="2024-05" db="EMBL/GenBank/DDBJ databases">
        <authorList>
            <person name="Wallberg A."/>
        </authorList>
    </citation>
    <scope>NUCLEOTIDE SEQUENCE [LARGE SCALE GENOMIC DNA]</scope>
</reference>
<accession>A0AAV2QLX9</accession>
<feature type="region of interest" description="Disordered" evidence="1">
    <location>
        <begin position="1"/>
        <end position="72"/>
    </location>
</feature>